<feature type="transmembrane region" description="Helical" evidence="8">
    <location>
        <begin position="79"/>
        <end position="98"/>
    </location>
</feature>
<reference evidence="10 11" key="1">
    <citation type="submission" date="2019-03" db="EMBL/GenBank/DDBJ databases">
        <title>Genomic analyses of the natural microbiome of Caenorhabditis elegans.</title>
        <authorList>
            <person name="Samuel B."/>
        </authorList>
    </citation>
    <scope>NUCLEOTIDE SEQUENCE [LARGE SCALE GENOMIC DNA]</scope>
    <source>
        <strain evidence="10 11">JUb65</strain>
    </source>
</reference>
<evidence type="ECO:0000256" key="5">
    <source>
        <dbReference type="ARBA" id="ARBA00022989"/>
    </source>
</evidence>
<sequence length="433" mass="44308">MTSDTPAFDFRAVLLSGFLPAALFAIGEGAIIPIIPIAASSLGASLAFAGFVAALILVGELIGDVPSGVVVARIGERNAMIGAAAVSVVGLLVCTVAPNAWVLALGVFLVGVSTAVFALARHAYMTTAIPLHIRARALSSLGGVFRFGYFVGPFIAAGVVHLTGTTQSAFWIHIVCCLAAAVVLLVLRDPATGARGFRRPPRASRPATGHGTDASAVTEPPADTGAQFVQQEAHGLFRTIRANGAVLLRLGSGAGLIGALRAGRQVILPLWAVSVGLDDATAALIIGIAGAVDFALFYTSGQIMDRWGRLASALPCMLGLSVSYFLLAWSGHLDARVGWFVAIAIGMSLANGVGSGILMTLGADLAPRGNPAPFLGAWRFTGDFGQAAAPLLISGVTAVASIAVASGVMGVLGLVGAGILLRYVPRYLPRRLR</sequence>
<evidence type="ECO:0000256" key="1">
    <source>
        <dbReference type="ARBA" id="ARBA00004651"/>
    </source>
</evidence>
<name>A0A4R6DPA9_9MICO</name>
<dbReference type="InterPro" id="IPR020846">
    <property type="entry name" value="MFS_dom"/>
</dbReference>
<keyword evidence="4 8" id="KW-0812">Transmembrane</keyword>
<feature type="region of interest" description="Disordered" evidence="7">
    <location>
        <begin position="197"/>
        <end position="221"/>
    </location>
</feature>
<feature type="transmembrane region" description="Helical" evidence="8">
    <location>
        <begin position="399"/>
        <end position="424"/>
    </location>
</feature>
<dbReference type="Pfam" id="PF07690">
    <property type="entry name" value="MFS_1"/>
    <property type="match status" value="1"/>
</dbReference>
<feature type="transmembrane region" description="Helical" evidence="8">
    <location>
        <begin position="310"/>
        <end position="331"/>
    </location>
</feature>
<feature type="domain" description="Major facilitator superfamily (MFS) profile" evidence="9">
    <location>
        <begin position="13"/>
        <end position="428"/>
    </location>
</feature>
<evidence type="ECO:0000256" key="2">
    <source>
        <dbReference type="ARBA" id="ARBA00022448"/>
    </source>
</evidence>
<keyword evidence="3" id="KW-1003">Cell membrane</keyword>
<feature type="transmembrane region" description="Helical" evidence="8">
    <location>
        <begin position="104"/>
        <end position="124"/>
    </location>
</feature>
<dbReference type="GO" id="GO:0005886">
    <property type="term" value="C:plasma membrane"/>
    <property type="evidence" value="ECO:0007669"/>
    <property type="project" value="UniProtKB-SubCell"/>
</dbReference>
<dbReference type="InterPro" id="IPR011701">
    <property type="entry name" value="MFS"/>
</dbReference>
<evidence type="ECO:0000313" key="10">
    <source>
        <dbReference type="EMBL" id="TDN46324.1"/>
    </source>
</evidence>
<keyword evidence="2" id="KW-0813">Transport</keyword>
<dbReference type="STRING" id="2035.RU06_09605"/>
<dbReference type="SUPFAM" id="SSF103473">
    <property type="entry name" value="MFS general substrate transporter"/>
    <property type="match status" value="1"/>
</dbReference>
<dbReference type="InterPro" id="IPR036259">
    <property type="entry name" value="MFS_trans_sf"/>
</dbReference>
<feature type="transmembrane region" description="Helical" evidence="8">
    <location>
        <begin position="12"/>
        <end position="31"/>
    </location>
</feature>
<feature type="transmembrane region" description="Helical" evidence="8">
    <location>
        <begin position="337"/>
        <end position="362"/>
    </location>
</feature>
<keyword evidence="5 8" id="KW-1133">Transmembrane helix</keyword>
<protein>
    <submittedName>
        <fullName evidence="10">MFS transporter</fullName>
    </submittedName>
</protein>
<comment type="caution">
    <text evidence="10">The sequence shown here is derived from an EMBL/GenBank/DDBJ whole genome shotgun (WGS) entry which is preliminary data.</text>
</comment>
<dbReference type="PANTHER" id="PTHR23517">
    <property type="entry name" value="RESISTANCE PROTEIN MDTM, PUTATIVE-RELATED-RELATED"/>
    <property type="match status" value="1"/>
</dbReference>
<keyword evidence="6 8" id="KW-0472">Membrane</keyword>
<evidence type="ECO:0000313" key="11">
    <source>
        <dbReference type="Proteomes" id="UP000295764"/>
    </source>
</evidence>
<proteinExistence type="predicted"/>
<feature type="transmembrane region" description="Helical" evidence="8">
    <location>
        <begin position="170"/>
        <end position="187"/>
    </location>
</feature>
<dbReference type="EMBL" id="SNVW01000001">
    <property type="protein sequence ID" value="TDN46324.1"/>
    <property type="molecule type" value="Genomic_DNA"/>
</dbReference>
<dbReference type="OrthoDB" id="3285241at2"/>
<dbReference type="GO" id="GO:0022857">
    <property type="term" value="F:transmembrane transporter activity"/>
    <property type="evidence" value="ECO:0007669"/>
    <property type="project" value="InterPro"/>
</dbReference>
<evidence type="ECO:0000256" key="4">
    <source>
        <dbReference type="ARBA" id="ARBA00022692"/>
    </source>
</evidence>
<dbReference type="Proteomes" id="UP000295764">
    <property type="component" value="Unassembled WGS sequence"/>
</dbReference>
<gene>
    <name evidence="10" type="ORF">EDF64_101185</name>
</gene>
<dbReference type="InterPro" id="IPR050171">
    <property type="entry name" value="MFS_Transporters"/>
</dbReference>
<comment type="subcellular location">
    <subcellularLocation>
        <location evidence="1">Cell membrane</location>
        <topology evidence="1">Multi-pass membrane protein</topology>
    </subcellularLocation>
</comment>
<evidence type="ECO:0000256" key="3">
    <source>
        <dbReference type="ARBA" id="ARBA00022475"/>
    </source>
</evidence>
<organism evidence="10 11">
    <name type="scientific">Curtobacterium flaccumfaciens</name>
    <dbReference type="NCBI Taxonomy" id="2035"/>
    <lineage>
        <taxon>Bacteria</taxon>
        <taxon>Bacillati</taxon>
        <taxon>Actinomycetota</taxon>
        <taxon>Actinomycetes</taxon>
        <taxon>Micrococcales</taxon>
        <taxon>Microbacteriaceae</taxon>
        <taxon>Curtobacterium</taxon>
    </lineage>
</organism>
<evidence type="ECO:0000256" key="7">
    <source>
        <dbReference type="SAM" id="MobiDB-lite"/>
    </source>
</evidence>
<evidence type="ECO:0000256" key="6">
    <source>
        <dbReference type="ARBA" id="ARBA00023136"/>
    </source>
</evidence>
<evidence type="ECO:0000256" key="8">
    <source>
        <dbReference type="SAM" id="Phobius"/>
    </source>
</evidence>
<dbReference type="Gene3D" id="1.20.1250.20">
    <property type="entry name" value="MFS general substrate transporter like domains"/>
    <property type="match status" value="2"/>
</dbReference>
<dbReference type="PROSITE" id="PS50850">
    <property type="entry name" value="MFS"/>
    <property type="match status" value="1"/>
</dbReference>
<accession>A0A4R6DPA9</accession>
<dbReference type="RefSeq" id="WP_133518230.1">
    <property type="nucleotide sequence ID" value="NZ_SNVW01000001.1"/>
</dbReference>
<feature type="transmembrane region" description="Helical" evidence="8">
    <location>
        <begin position="144"/>
        <end position="164"/>
    </location>
</feature>
<feature type="transmembrane region" description="Helical" evidence="8">
    <location>
        <begin position="280"/>
        <end position="298"/>
    </location>
</feature>
<evidence type="ECO:0000259" key="9">
    <source>
        <dbReference type="PROSITE" id="PS50850"/>
    </source>
</evidence>
<dbReference type="AlphaFoldDB" id="A0A4R6DPA9"/>